<proteinExistence type="predicted"/>
<dbReference type="AlphaFoldDB" id="A0A1D3CYT2"/>
<comment type="caution">
    <text evidence="2">The sequence shown here is derived from an EMBL/GenBank/DDBJ whole genome shotgun (WGS) entry which is preliminary data.</text>
</comment>
<sequence length="179" mass="20022">MRGHCTPGDWAYVMEVSDPEQQLRRFMRQAFSAEGGPLLNVLSRDRIQLWGSGRLRSPSSRRLAQASSRFCKGLFSRVPPRRREGLRDSNASSSLPAPHESPLMGPPKPPPAPQDSNMMRASVHARCLQDFYFRLEEEKAPGYVLCICVGPPSRALKEYKSCMPRVRLRGKGGRTGTVP</sequence>
<feature type="compositionally biased region" description="Pro residues" evidence="1">
    <location>
        <begin position="104"/>
        <end position="113"/>
    </location>
</feature>
<protein>
    <submittedName>
        <fullName evidence="2">Uncharacterized protein</fullName>
    </submittedName>
</protein>
<gene>
    <name evidence="2" type="ORF">cyc_04657</name>
</gene>
<dbReference type="InParanoid" id="A0A1D3CYT2"/>
<dbReference type="VEuPathDB" id="ToxoDB:LOC34621162"/>
<dbReference type="VEuPathDB" id="ToxoDB:cyc_04657"/>
<evidence type="ECO:0000313" key="2">
    <source>
        <dbReference type="EMBL" id="OEH76362.1"/>
    </source>
</evidence>
<feature type="region of interest" description="Disordered" evidence="1">
    <location>
        <begin position="79"/>
        <end position="118"/>
    </location>
</feature>
<evidence type="ECO:0000256" key="1">
    <source>
        <dbReference type="SAM" id="MobiDB-lite"/>
    </source>
</evidence>
<name>A0A1D3CYT2_9EIME</name>
<evidence type="ECO:0000313" key="3">
    <source>
        <dbReference type="Proteomes" id="UP000095192"/>
    </source>
</evidence>
<dbReference type="EMBL" id="JROU02001480">
    <property type="protein sequence ID" value="OEH76362.1"/>
    <property type="molecule type" value="Genomic_DNA"/>
</dbReference>
<dbReference type="Proteomes" id="UP000095192">
    <property type="component" value="Unassembled WGS sequence"/>
</dbReference>
<organism evidence="2 3">
    <name type="scientific">Cyclospora cayetanensis</name>
    <dbReference type="NCBI Taxonomy" id="88456"/>
    <lineage>
        <taxon>Eukaryota</taxon>
        <taxon>Sar</taxon>
        <taxon>Alveolata</taxon>
        <taxon>Apicomplexa</taxon>
        <taxon>Conoidasida</taxon>
        <taxon>Coccidia</taxon>
        <taxon>Eucoccidiorida</taxon>
        <taxon>Eimeriorina</taxon>
        <taxon>Eimeriidae</taxon>
        <taxon>Cyclospora</taxon>
    </lineage>
</organism>
<reference evidence="2 3" key="1">
    <citation type="journal article" date="2016" name="BMC Genomics">
        <title>Comparative genomics reveals Cyclospora cayetanensis possesses coccidia-like metabolism and invasion components but unique surface antigens.</title>
        <authorList>
            <person name="Liu S."/>
            <person name="Wang L."/>
            <person name="Zheng H."/>
            <person name="Xu Z."/>
            <person name="Roellig D.M."/>
            <person name="Li N."/>
            <person name="Frace M.A."/>
            <person name="Tang K."/>
            <person name="Arrowood M.J."/>
            <person name="Moss D.M."/>
            <person name="Zhang L."/>
            <person name="Feng Y."/>
            <person name="Xiao L."/>
        </authorList>
    </citation>
    <scope>NUCLEOTIDE SEQUENCE [LARGE SCALE GENOMIC DNA]</scope>
    <source>
        <strain evidence="2 3">CHN_HEN01</strain>
    </source>
</reference>
<accession>A0A1D3CYT2</accession>
<keyword evidence="3" id="KW-1185">Reference proteome</keyword>